<evidence type="ECO:0000313" key="4">
    <source>
        <dbReference type="RefSeq" id="XP_022943240.1"/>
    </source>
</evidence>
<organism evidence="3 4">
    <name type="scientific">Cucurbita moschata</name>
    <name type="common">Winter crookneck squash</name>
    <name type="synonym">Cucurbita pepo var. moschata</name>
    <dbReference type="NCBI Taxonomy" id="3662"/>
    <lineage>
        <taxon>Eukaryota</taxon>
        <taxon>Viridiplantae</taxon>
        <taxon>Streptophyta</taxon>
        <taxon>Embryophyta</taxon>
        <taxon>Tracheophyta</taxon>
        <taxon>Spermatophyta</taxon>
        <taxon>Magnoliopsida</taxon>
        <taxon>eudicotyledons</taxon>
        <taxon>Gunneridae</taxon>
        <taxon>Pentapetalae</taxon>
        <taxon>rosids</taxon>
        <taxon>fabids</taxon>
        <taxon>Cucurbitales</taxon>
        <taxon>Cucurbitaceae</taxon>
        <taxon>Cucurbiteae</taxon>
        <taxon>Cucurbita</taxon>
    </lineage>
</organism>
<dbReference type="AlphaFoldDB" id="A0A6J1FXK6"/>
<sequence>MRKPTGTATSDWPPPRDELSVQIFTFPNFPSILHFTVDPPRFLFANTQMDSSPAAASAAASAFTLRHSSSPSHHYLDLFSSPPPLSPSAVASSDEFNESEVFWTSDFAQSNNRPFRTRKISTEDRTSSFDLPNSGILAALSDDADFNSKQRIGTIVTRETSMAMAISSSSSRSIPKPIQSSREYSQSMPSRKFQQSAPINVPKAMRKQRINDEICAAAEEEEDEEMLPPHEIVARGVGVMPNTTFSMLEGVGRTLKGRDLRQVRNAVWHRTGFVD</sequence>
<feature type="compositionally biased region" description="Polar residues" evidence="2">
    <location>
        <begin position="183"/>
        <end position="195"/>
    </location>
</feature>
<gene>
    <name evidence="4" type="primary">LOC111448027</name>
</gene>
<protein>
    <submittedName>
        <fullName evidence="4">Uncharacterized protein LOC111448027</fullName>
    </submittedName>
</protein>
<dbReference type="GO" id="GO:0010150">
    <property type="term" value="P:leaf senescence"/>
    <property type="evidence" value="ECO:0007669"/>
    <property type="project" value="UniProtKB-ARBA"/>
</dbReference>
<name>A0A6J1FXK6_CUCMO</name>
<proteinExistence type="inferred from homology"/>
<dbReference type="Proteomes" id="UP000504609">
    <property type="component" value="Unplaced"/>
</dbReference>
<dbReference type="PANTHER" id="PTHR33083">
    <property type="entry name" value="EXPRESSED PROTEIN"/>
    <property type="match status" value="1"/>
</dbReference>
<reference evidence="4" key="1">
    <citation type="submission" date="2025-08" db="UniProtKB">
        <authorList>
            <consortium name="RefSeq"/>
        </authorList>
    </citation>
    <scope>IDENTIFICATION</scope>
    <source>
        <tissue evidence="4">Young leaves</tissue>
    </source>
</reference>
<dbReference type="InterPro" id="IPR007608">
    <property type="entry name" value="Senescence_reg_S40"/>
</dbReference>
<evidence type="ECO:0000256" key="1">
    <source>
        <dbReference type="ARBA" id="ARBA00034773"/>
    </source>
</evidence>
<keyword evidence="3" id="KW-1185">Reference proteome</keyword>
<dbReference type="RefSeq" id="XP_022943240.1">
    <property type="nucleotide sequence ID" value="XM_023087472.1"/>
</dbReference>
<evidence type="ECO:0000313" key="3">
    <source>
        <dbReference type="Proteomes" id="UP000504609"/>
    </source>
</evidence>
<feature type="region of interest" description="Disordered" evidence="2">
    <location>
        <begin position="166"/>
        <end position="195"/>
    </location>
</feature>
<evidence type="ECO:0000256" key="2">
    <source>
        <dbReference type="SAM" id="MobiDB-lite"/>
    </source>
</evidence>
<comment type="similarity">
    <text evidence="1">Belongs to the senescence regulator S40 family.</text>
</comment>
<accession>A0A6J1FXK6</accession>
<dbReference type="KEGG" id="cmos:111448027"/>
<dbReference type="PANTHER" id="PTHR33083:SF114">
    <property type="entry name" value="OS10G0481000 PROTEIN"/>
    <property type="match status" value="1"/>
</dbReference>
<feature type="compositionally biased region" description="Low complexity" evidence="2">
    <location>
        <begin position="166"/>
        <end position="182"/>
    </location>
</feature>
<dbReference type="GeneID" id="111448027"/>
<dbReference type="Pfam" id="PF04520">
    <property type="entry name" value="Senescence_reg"/>
    <property type="match status" value="1"/>
</dbReference>